<gene>
    <name evidence="1" type="ORF">T190115A13A_20136</name>
</gene>
<organism evidence="1 2">
    <name type="scientific">Tenacibaculum vairaonense</name>
    <dbReference type="NCBI Taxonomy" id="3137860"/>
    <lineage>
        <taxon>Bacteria</taxon>
        <taxon>Pseudomonadati</taxon>
        <taxon>Bacteroidota</taxon>
        <taxon>Flavobacteriia</taxon>
        <taxon>Flavobacteriales</taxon>
        <taxon>Flavobacteriaceae</taxon>
        <taxon>Tenacibaculum</taxon>
    </lineage>
</organism>
<evidence type="ECO:0000313" key="2">
    <source>
        <dbReference type="Proteomes" id="UP001497602"/>
    </source>
</evidence>
<dbReference type="Proteomes" id="UP001497602">
    <property type="component" value="Unassembled WGS sequence"/>
</dbReference>
<sequence>MTAEIDAIKESIYDKIAEINDENVLIAIQTIIENIDNSSDDKITNKEDFTSYIKEWVKNM</sequence>
<dbReference type="RefSeq" id="WP_348705515.1">
    <property type="nucleotide sequence ID" value="NZ_CAXIYA010000033.1"/>
</dbReference>
<name>A0ABP1F8Z7_9FLAO</name>
<comment type="caution">
    <text evidence="1">The sequence shown here is derived from an EMBL/GenBank/DDBJ whole genome shotgun (WGS) entry which is preliminary data.</text>
</comment>
<evidence type="ECO:0000313" key="1">
    <source>
        <dbReference type="EMBL" id="CAL2106856.1"/>
    </source>
</evidence>
<keyword evidence="2" id="KW-1185">Reference proteome</keyword>
<reference evidence="1 2" key="1">
    <citation type="submission" date="2024-05" db="EMBL/GenBank/DDBJ databases">
        <authorList>
            <person name="Duchaud E."/>
        </authorList>
    </citation>
    <scope>NUCLEOTIDE SEQUENCE [LARGE SCALE GENOMIC DNA]</scope>
    <source>
        <strain evidence="1">Ena-SAMPLE-TAB-13-05-2024-13:56:06:370-140305</strain>
    </source>
</reference>
<dbReference type="EMBL" id="CAXJRC010000022">
    <property type="protein sequence ID" value="CAL2106856.1"/>
    <property type="molecule type" value="Genomic_DNA"/>
</dbReference>
<protein>
    <submittedName>
        <fullName evidence="1">Uncharacterized protein</fullName>
    </submittedName>
</protein>
<accession>A0ABP1F8Z7</accession>
<proteinExistence type="predicted"/>